<dbReference type="SUPFAM" id="SSF52058">
    <property type="entry name" value="L domain-like"/>
    <property type="match status" value="1"/>
</dbReference>
<dbReference type="PANTHER" id="PTHR45712:SF22">
    <property type="entry name" value="INSULIN-LIKE GROWTH FACTOR-BINDING PROTEIN COMPLEX ACID LABILE SUBUNIT"/>
    <property type="match status" value="1"/>
</dbReference>
<reference evidence="3" key="1">
    <citation type="submission" date="2022-08" db="UniProtKB">
        <authorList>
            <consortium name="EnsemblMetazoa"/>
        </authorList>
    </citation>
    <scope>IDENTIFICATION</scope>
    <source>
        <strain evidence="3">EBRO</strain>
    </source>
</reference>
<dbReference type="VEuPathDB" id="VectorBase:AATE021840"/>
<dbReference type="STRING" id="41427.A0A240PKL3"/>
<dbReference type="GO" id="GO:0005615">
    <property type="term" value="C:extracellular space"/>
    <property type="evidence" value="ECO:0007669"/>
    <property type="project" value="TreeGrafter"/>
</dbReference>
<dbReference type="PANTHER" id="PTHR45712">
    <property type="entry name" value="AGAP008170-PA"/>
    <property type="match status" value="1"/>
</dbReference>
<protein>
    <submittedName>
        <fullName evidence="3">Uncharacterized protein</fullName>
    </submittedName>
</protein>
<evidence type="ECO:0000256" key="2">
    <source>
        <dbReference type="ARBA" id="ARBA00022737"/>
    </source>
</evidence>
<dbReference type="EnsemblMetazoa" id="AATE021840-RA">
    <property type="protein sequence ID" value="AATE021840-PA.1"/>
    <property type="gene ID" value="AATE021840"/>
</dbReference>
<dbReference type="Gene3D" id="3.80.10.10">
    <property type="entry name" value="Ribonuclease Inhibitor"/>
    <property type="match status" value="1"/>
</dbReference>
<dbReference type="InterPro" id="IPR001611">
    <property type="entry name" value="Leu-rich_rpt"/>
</dbReference>
<evidence type="ECO:0000256" key="1">
    <source>
        <dbReference type="ARBA" id="ARBA00022614"/>
    </source>
</evidence>
<keyword evidence="2" id="KW-0677">Repeat</keyword>
<dbReference type="Pfam" id="PF13855">
    <property type="entry name" value="LRR_8"/>
    <property type="match status" value="1"/>
</dbReference>
<name>A0A240PKL3_ANOAO</name>
<dbReference type="InterPro" id="IPR050333">
    <property type="entry name" value="SLRP"/>
</dbReference>
<proteinExistence type="predicted"/>
<accession>A0A240PKL3</accession>
<sequence length="359" mass="40240">MLFFEALSLLFFTTILASAVDLEFHCSIVHNFSIPVDRKIFSSTTNILETKYPNDDEQEEVCIIASVAIYSVGSSVSFPSYRSIELFYPAIPFIGPNLFRQFDATTVNLELRKGTLKELYYGLSHLERLHISDTGLQTFDVLPVLHGSLQVLVIHEPQIEKLPANIRYLVGLKVLDLSGCALTSVDLGNFESLVALNVLRLADNRLTTVTVGSELTLPNLILFDARQNRLLKIDRFPDMFPALKYTRIMQNQWDCEWVSAIREKVWLRNITVLGNDFRCVGRMSNGGLCCSYSSPARARLAISKAMLAVLGDLNSSGPREHSVKEGLKLQVYENETVDGVIGLEMENVGIYLQDPINKV</sequence>
<evidence type="ECO:0000313" key="3">
    <source>
        <dbReference type="EnsemblMetazoa" id="AATE021840-PA.1"/>
    </source>
</evidence>
<dbReference type="InterPro" id="IPR032675">
    <property type="entry name" value="LRR_dom_sf"/>
</dbReference>
<keyword evidence="1" id="KW-0433">Leucine-rich repeat</keyword>
<dbReference type="AlphaFoldDB" id="A0A240PKL3"/>
<organism evidence="3">
    <name type="scientific">Anopheles atroparvus</name>
    <name type="common">European mosquito</name>
    <dbReference type="NCBI Taxonomy" id="41427"/>
    <lineage>
        <taxon>Eukaryota</taxon>
        <taxon>Metazoa</taxon>
        <taxon>Ecdysozoa</taxon>
        <taxon>Arthropoda</taxon>
        <taxon>Hexapoda</taxon>
        <taxon>Insecta</taxon>
        <taxon>Pterygota</taxon>
        <taxon>Neoptera</taxon>
        <taxon>Endopterygota</taxon>
        <taxon>Diptera</taxon>
        <taxon>Nematocera</taxon>
        <taxon>Culicoidea</taxon>
        <taxon>Culicidae</taxon>
        <taxon>Anophelinae</taxon>
        <taxon>Anopheles</taxon>
    </lineage>
</organism>